<organism evidence="2 3">
    <name type="scientific">Paramecium tetraurelia</name>
    <dbReference type="NCBI Taxonomy" id="5888"/>
    <lineage>
        <taxon>Eukaryota</taxon>
        <taxon>Sar</taxon>
        <taxon>Alveolata</taxon>
        <taxon>Ciliophora</taxon>
        <taxon>Intramacronucleata</taxon>
        <taxon>Oligohymenophorea</taxon>
        <taxon>Peniculida</taxon>
        <taxon>Parameciidae</taxon>
        <taxon>Paramecium</taxon>
    </lineage>
</organism>
<gene>
    <name evidence="2" type="ORF">GSPATT00016348001</name>
</gene>
<protein>
    <submittedName>
        <fullName evidence="2">Uncharacterized protein</fullName>
    </submittedName>
</protein>
<dbReference type="HOGENOM" id="CLU_3360809_0_0_1"/>
<dbReference type="RefSeq" id="XP_001448919.1">
    <property type="nucleotide sequence ID" value="XM_001448882.1"/>
</dbReference>
<feature type="region of interest" description="Disordered" evidence="1">
    <location>
        <begin position="1"/>
        <end position="23"/>
    </location>
</feature>
<dbReference type="EMBL" id="CT868407">
    <property type="protein sequence ID" value="CAK81522.1"/>
    <property type="molecule type" value="Genomic_DNA"/>
</dbReference>
<evidence type="ECO:0000313" key="2">
    <source>
        <dbReference type="EMBL" id="CAK81522.1"/>
    </source>
</evidence>
<accession>A0DEQ5</accession>
<evidence type="ECO:0000256" key="1">
    <source>
        <dbReference type="SAM" id="MobiDB-lite"/>
    </source>
</evidence>
<reference evidence="2 3" key="1">
    <citation type="journal article" date="2006" name="Nature">
        <title>Global trends of whole-genome duplications revealed by the ciliate Paramecium tetraurelia.</title>
        <authorList>
            <consortium name="Genoscope"/>
            <person name="Aury J.-M."/>
            <person name="Jaillon O."/>
            <person name="Duret L."/>
            <person name="Noel B."/>
            <person name="Jubin C."/>
            <person name="Porcel B.M."/>
            <person name="Segurens B."/>
            <person name="Daubin V."/>
            <person name="Anthouard V."/>
            <person name="Aiach N."/>
            <person name="Arnaiz O."/>
            <person name="Billaut A."/>
            <person name="Beisson J."/>
            <person name="Blanc I."/>
            <person name="Bouhouche K."/>
            <person name="Camara F."/>
            <person name="Duharcourt S."/>
            <person name="Guigo R."/>
            <person name="Gogendeau D."/>
            <person name="Katinka M."/>
            <person name="Keller A.-M."/>
            <person name="Kissmehl R."/>
            <person name="Klotz C."/>
            <person name="Koll F."/>
            <person name="Le Moue A."/>
            <person name="Lepere C."/>
            <person name="Malinsky S."/>
            <person name="Nowacki M."/>
            <person name="Nowak J.K."/>
            <person name="Plattner H."/>
            <person name="Poulain J."/>
            <person name="Ruiz F."/>
            <person name="Serrano V."/>
            <person name="Zagulski M."/>
            <person name="Dessen P."/>
            <person name="Betermier M."/>
            <person name="Weissenbach J."/>
            <person name="Scarpelli C."/>
            <person name="Schachter V."/>
            <person name="Sperling L."/>
            <person name="Meyer E."/>
            <person name="Cohen J."/>
            <person name="Wincker P."/>
        </authorList>
    </citation>
    <scope>NUCLEOTIDE SEQUENCE [LARGE SCALE GENOMIC DNA]</scope>
    <source>
        <strain evidence="2 3">Stock d4-2</strain>
    </source>
</reference>
<dbReference type="Proteomes" id="UP000000600">
    <property type="component" value="Unassembled WGS sequence"/>
</dbReference>
<dbReference type="InParanoid" id="A0DEQ5"/>
<sequence length="36" mass="4241">MKGAVDDTQDQLQGDQELNNEEKHILEQKCIQHLKY</sequence>
<proteinExistence type="predicted"/>
<evidence type="ECO:0000313" key="3">
    <source>
        <dbReference type="Proteomes" id="UP000000600"/>
    </source>
</evidence>
<keyword evidence="3" id="KW-1185">Reference proteome</keyword>
<dbReference type="GeneID" id="5034704"/>
<dbReference type="KEGG" id="ptm:GSPATT00016348001"/>
<name>A0DEQ5_PARTE</name>
<dbReference type="AlphaFoldDB" id="A0DEQ5"/>